<protein>
    <submittedName>
        <fullName evidence="1">Uncharacterized protein</fullName>
    </submittedName>
</protein>
<dbReference type="PANTHER" id="PTHR33710">
    <property type="entry name" value="BNAC02G09200D PROTEIN"/>
    <property type="match status" value="1"/>
</dbReference>
<organism evidence="1">
    <name type="scientific">Nicotiana tabacum</name>
    <name type="common">Common tobacco</name>
    <dbReference type="NCBI Taxonomy" id="4097"/>
    <lineage>
        <taxon>Eukaryota</taxon>
        <taxon>Viridiplantae</taxon>
        <taxon>Streptophyta</taxon>
        <taxon>Embryophyta</taxon>
        <taxon>Tracheophyta</taxon>
        <taxon>Spermatophyta</taxon>
        <taxon>Magnoliopsida</taxon>
        <taxon>eudicotyledons</taxon>
        <taxon>Gunneridae</taxon>
        <taxon>Pentapetalae</taxon>
        <taxon>asterids</taxon>
        <taxon>lamiids</taxon>
        <taxon>Solanales</taxon>
        <taxon>Solanaceae</taxon>
        <taxon>Nicotianoideae</taxon>
        <taxon>Nicotianeae</taxon>
        <taxon>Nicotiana</taxon>
    </lineage>
</organism>
<name>A0A1S3ZHK1_TOBAC</name>
<gene>
    <name evidence="1" type="primary">LOC107786924</name>
</gene>
<dbReference type="OrthoDB" id="1259371at2759"/>
<reference evidence="1" key="1">
    <citation type="submission" date="2025-08" db="UniProtKB">
        <authorList>
            <consortium name="RefSeq"/>
        </authorList>
    </citation>
    <scope>IDENTIFICATION</scope>
</reference>
<dbReference type="PaxDb" id="4097-A0A1S3ZHK1"/>
<dbReference type="KEGG" id="nta:107786924"/>
<sequence length="256" mass="30225">MICHPVSFSEVKDFSDCINATLLNELQWKDEYFTWSNKQQGSNRVSSKIDRAFGNCDWMMMWGHIVLEYDLPNISKHAPMLLTLQSVNHSIKAPFRFFNIWSEHAKFLELIDVNWKKQLDRDPMQNVWNKLKDLRLVFRLLNQREFQSISLKTEKARKELQCILAELVARYDDSLVIKEKEALMNLQKWNLLGESILRQKSRAQWIQLGDSNSKYFAAVMKERSQRKQIMELNSLSGAKLTDLKELRDEIVSFYKG</sequence>
<dbReference type="PANTHER" id="PTHR33710:SF80">
    <property type="entry name" value="ENDONUCLEASE_EXONUCLEASE_PHOSPHATASE"/>
    <property type="match status" value="1"/>
</dbReference>
<dbReference type="AlphaFoldDB" id="A0A1S3ZHK1"/>
<evidence type="ECO:0000313" key="1">
    <source>
        <dbReference type="RefSeq" id="XP_016463925.1"/>
    </source>
</evidence>
<proteinExistence type="predicted"/>
<dbReference type="RefSeq" id="XP_016463925.1">
    <property type="nucleotide sequence ID" value="XM_016608439.1"/>
</dbReference>
<accession>A0A1S3ZHK1</accession>